<feature type="region of interest" description="Disordered" evidence="7">
    <location>
        <begin position="126"/>
        <end position="155"/>
    </location>
</feature>
<feature type="compositionally biased region" description="Low complexity" evidence="7">
    <location>
        <begin position="134"/>
        <end position="148"/>
    </location>
</feature>
<dbReference type="GO" id="GO:0033862">
    <property type="term" value="F:UMP kinase activity"/>
    <property type="evidence" value="ECO:0007669"/>
    <property type="project" value="UniProtKB-EC"/>
</dbReference>
<dbReference type="Gene3D" id="1.10.10.60">
    <property type="entry name" value="Homeodomain-like"/>
    <property type="match status" value="1"/>
</dbReference>
<name>A0A2H5QK77_CITUN</name>
<dbReference type="UniPathway" id="UPA00159">
    <property type="reaction ID" value="UER00275"/>
</dbReference>
<feature type="compositionally biased region" description="Polar residues" evidence="7">
    <location>
        <begin position="18"/>
        <end position="27"/>
    </location>
</feature>
<dbReference type="Gene3D" id="3.40.1160.10">
    <property type="entry name" value="Acetylglutamate kinase-like"/>
    <property type="match status" value="1"/>
</dbReference>
<keyword evidence="6" id="KW-0175">Coiled coil</keyword>
<evidence type="ECO:0000256" key="7">
    <source>
        <dbReference type="SAM" id="MobiDB-lite"/>
    </source>
</evidence>
<dbReference type="InterPro" id="IPR036393">
    <property type="entry name" value="AceGlu_kinase-like_sf"/>
</dbReference>
<evidence type="ECO:0000259" key="9">
    <source>
        <dbReference type="Pfam" id="PF13837"/>
    </source>
</evidence>
<dbReference type="CDD" id="cd04254">
    <property type="entry name" value="AAK_UMPK-PyrH-Ec"/>
    <property type="match status" value="1"/>
</dbReference>
<evidence type="ECO:0000256" key="5">
    <source>
        <dbReference type="ARBA" id="ARBA00032092"/>
    </source>
</evidence>
<feature type="coiled-coil region" evidence="6">
    <location>
        <begin position="156"/>
        <end position="183"/>
    </location>
</feature>
<protein>
    <recommendedName>
        <fullName evidence="3">UMP kinase</fullName>
        <ecNumber evidence="3">2.7.4.22</ecNumber>
    </recommendedName>
    <alternativeName>
        <fullName evidence="5">Uridine monophosphate kinase</fullName>
    </alternativeName>
</protein>
<dbReference type="PANTHER" id="PTHR42833">
    <property type="entry name" value="URIDYLATE KINASE"/>
    <property type="match status" value="1"/>
</dbReference>
<dbReference type="PANTHER" id="PTHR42833:SF7">
    <property type="entry name" value="UMP KINASE"/>
    <property type="match status" value="1"/>
</dbReference>
<dbReference type="Pfam" id="PF00696">
    <property type="entry name" value="AA_kinase"/>
    <property type="match status" value="1"/>
</dbReference>
<dbReference type="GO" id="GO:0005737">
    <property type="term" value="C:cytoplasm"/>
    <property type="evidence" value="ECO:0007669"/>
    <property type="project" value="InterPro"/>
</dbReference>
<evidence type="ECO:0000256" key="1">
    <source>
        <dbReference type="ARBA" id="ARBA00004791"/>
    </source>
</evidence>
<evidence type="ECO:0000256" key="3">
    <source>
        <dbReference type="ARBA" id="ARBA00012899"/>
    </source>
</evidence>
<dbReference type="AlphaFoldDB" id="A0A2H5QK77"/>
<comment type="caution">
    <text evidence="10">The sequence shown here is derived from an EMBL/GenBank/DDBJ whole genome shotgun (WGS) entry which is preliminary data.</text>
</comment>
<evidence type="ECO:0000259" key="8">
    <source>
        <dbReference type="Pfam" id="PF00696"/>
    </source>
</evidence>
<evidence type="ECO:0000256" key="2">
    <source>
        <dbReference type="ARBA" id="ARBA00007614"/>
    </source>
</evidence>
<gene>
    <name evidence="10" type="ORF">CUMW_237830</name>
</gene>
<accession>A0A2H5QK77</accession>
<dbReference type="InterPro" id="IPR044822">
    <property type="entry name" value="Myb_DNA-bind_4"/>
</dbReference>
<dbReference type="InterPro" id="IPR001048">
    <property type="entry name" value="Asp/Glu/Uridylate_kinase"/>
</dbReference>
<feature type="domain" description="Aspartate/glutamate/uridylate kinase" evidence="8">
    <location>
        <begin position="290"/>
        <end position="496"/>
    </location>
</feature>
<dbReference type="GO" id="GO:0044210">
    <property type="term" value="P:'de novo' CTP biosynthetic process"/>
    <property type="evidence" value="ECO:0007669"/>
    <property type="project" value="UniProtKB-UniPathway"/>
</dbReference>
<dbReference type="EMBL" id="BDQV01000442">
    <property type="protein sequence ID" value="GAY64993.1"/>
    <property type="molecule type" value="Genomic_DNA"/>
</dbReference>
<keyword evidence="11" id="KW-1185">Reference proteome</keyword>
<reference evidence="10 11" key="1">
    <citation type="journal article" date="2017" name="Front. Genet.">
        <title>Draft sequencing of the heterozygous diploid genome of Satsuma (Citrus unshiu Marc.) using a hybrid assembly approach.</title>
        <authorList>
            <person name="Shimizu T."/>
            <person name="Tanizawa Y."/>
            <person name="Mochizuki T."/>
            <person name="Nagasaki H."/>
            <person name="Yoshioka T."/>
            <person name="Toyoda A."/>
            <person name="Fujiyama A."/>
            <person name="Kaminuma E."/>
            <person name="Nakamura Y."/>
        </authorList>
    </citation>
    <scope>NUCLEOTIDE SEQUENCE [LARGE SCALE GENOMIC DNA]</scope>
    <source>
        <strain evidence="11">cv. Miyagawa wase</strain>
    </source>
</reference>
<dbReference type="Pfam" id="PF13837">
    <property type="entry name" value="Myb_DNA-bind_4"/>
    <property type="match status" value="1"/>
</dbReference>
<evidence type="ECO:0000313" key="10">
    <source>
        <dbReference type="EMBL" id="GAY64993.1"/>
    </source>
</evidence>
<comment type="similarity">
    <text evidence="2">Belongs to the UMP kinase family.</text>
</comment>
<evidence type="ECO:0000256" key="6">
    <source>
        <dbReference type="SAM" id="Coils"/>
    </source>
</evidence>
<sequence length="534" mass="57772">MSSQDYPLIPESHAPTRIPQTTDSTAAANYYAHSAFTTNEDSDADKSGSGSGSGSGPKRNPYYYKKQKTGETATDYRVDYRKDREEWSDTAIACLLEAYTEKLNQLNRGNLRGRDWEEVAEVVSERCGGGGGNNNNNENDNNINNNNNSSGEKREVVKAAKSVEQCKNKIDNLKKRYKVEVQRMGSSGSGTSNWLWFKQIEAIMGTINNNHNNAISSSNYGLVNKSTGGGGSTEIVERNGGAAATAMASASPSPVAVSPFSRQARRYTPSTSTVTYNLKSKPQQNLKWQRVVFKISGSALVGNCHNIDPKVVMQIAREVASACRLGVEVAIVLGGRNFFCGDSWLSDTGFDRPTAYQIGMMATVMNSILLQSALEKLEIKTRVQSAFALPEVDEPYSRQRAIRHLEKGRVVIFGGIGAGTGNPVFTTDAAAALRASELNADAMVKGVSVNGIYDSHSGNGHVVPEHISYREAVSGNFTSMDTMAITYCEENGIPVFNLLEPGNISSALCGGQVGTLIGEGYFKCIMWRPSGHVD</sequence>
<organism evidence="10 11">
    <name type="scientific">Citrus unshiu</name>
    <name type="common">Satsuma mandarin</name>
    <name type="synonym">Citrus nobilis var. unshiu</name>
    <dbReference type="NCBI Taxonomy" id="55188"/>
    <lineage>
        <taxon>Eukaryota</taxon>
        <taxon>Viridiplantae</taxon>
        <taxon>Streptophyta</taxon>
        <taxon>Embryophyta</taxon>
        <taxon>Tracheophyta</taxon>
        <taxon>Spermatophyta</taxon>
        <taxon>Magnoliopsida</taxon>
        <taxon>eudicotyledons</taxon>
        <taxon>Gunneridae</taxon>
        <taxon>Pentapetalae</taxon>
        <taxon>rosids</taxon>
        <taxon>malvids</taxon>
        <taxon>Sapindales</taxon>
        <taxon>Rutaceae</taxon>
        <taxon>Aurantioideae</taxon>
        <taxon>Citrus</taxon>
    </lineage>
</organism>
<dbReference type="SUPFAM" id="SSF53633">
    <property type="entry name" value="Carbamate kinase-like"/>
    <property type="match status" value="1"/>
</dbReference>
<feature type="region of interest" description="Disordered" evidence="7">
    <location>
        <begin position="1"/>
        <end position="68"/>
    </location>
</feature>
<dbReference type="InterPro" id="IPR015963">
    <property type="entry name" value="Uridylate_kinase_bac"/>
</dbReference>
<proteinExistence type="inferred from homology"/>
<dbReference type="GO" id="GO:0006225">
    <property type="term" value="P:UDP biosynthetic process"/>
    <property type="evidence" value="ECO:0007669"/>
    <property type="project" value="TreeGrafter"/>
</dbReference>
<comment type="pathway">
    <text evidence="1">Pyrimidine metabolism; CTP biosynthesis via de novo pathway; UDP from UMP (UMPK route): step 1/1.</text>
</comment>
<dbReference type="EC" id="2.7.4.22" evidence="3"/>
<evidence type="ECO:0000256" key="4">
    <source>
        <dbReference type="ARBA" id="ARBA00022975"/>
    </source>
</evidence>
<keyword evidence="4" id="KW-0665">Pyrimidine biosynthesis</keyword>
<dbReference type="Proteomes" id="UP000236630">
    <property type="component" value="Unassembled WGS sequence"/>
</dbReference>
<feature type="domain" description="Myb/SANT-like DNA-binding" evidence="9">
    <location>
        <begin position="159"/>
        <end position="203"/>
    </location>
</feature>
<evidence type="ECO:0000313" key="11">
    <source>
        <dbReference type="Proteomes" id="UP000236630"/>
    </source>
</evidence>
<dbReference type="STRING" id="55188.A0A2H5QK77"/>